<feature type="domain" description="4Fe-4S ferredoxin-type" evidence="7">
    <location>
        <begin position="71"/>
        <end position="100"/>
    </location>
</feature>
<dbReference type="EMBL" id="JADKNH010000005">
    <property type="protein sequence ID" value="MBF4693401.1"/>
    <property type="molecule type" value="Genomic_DNA"/>
</dbReference>
<dbReference type="InterPro" id="IPR017900">
    <property type="entry name" value="4Fe4S_Fe_S_CS"/>
</dbReference>
<dbReference type="Proteomes" id="UP000614200">
    <property type="component" value="Unassembled WGS sequence"/>
</dbReference>
<dbReference type="PROSITE" id="PS00198">
    <property type="entry name" value="4FE4S_FER_1"/>
    <property type="match status" value="1"/>
</dbReference>
<dbReference type="Pfam" id="PF00037">
    <property type="entry name" value="Fer4"/>
    <property type="match status" value="1"/>
</dbReference>
<reference evidence="8 9" key="1">
    <citation type="submission" date="2020-11" db="EMBL/GenBank/DDBJ databases">
        <title>Fusibacter basophilias sp. nov.</title>
        <authorList>
            <person name="Qiu D."/>
        </authorList>
    </citation>
    <scope>NUCLEOTIDE SEQUENCE [LARGE SCALE GENOMIC DNA]</scope>
    <source>
        <strain evidence="8 9">Q10-2</strain>
    </source>
</reference>
<accession>A0ABR9ZSG3</accession>
<dbReference type="InterPro" id="IPR017896">
    <property type="entry name" value="4Fe4S_Fe-S-bd"/>
</dbReference>
<dbReference type="Pfam" id="PF12800">
    <property type="entry name" value="Fer4_4"/>
    <property type="match status" value="1"/>
</dbReference>
<dbReference type="PANTHER" id="PTHR43724">
    <property type="entry name" value="PYRUVATE SYNTHASE SUBUNIT PORD"/>
    <property type="match status" value="1"/>
</dbReference>
<evidence type="ECO:0000259" key="7">
    <source>
        <dbReference type="PROSITE" id="PS51379"/>
    </source>
</evidence>
<dbReference type="NCBIfam" id="TIGR02179">
    <property type="entry name" value="PorD_KorD"/>
    <property type="match status" value="1"/>
</dbReference>
<keyword evidence="9" id="KW-1185">Reference proteome</keyword>
<evidence type="ECO:0000256" key="2">
    <source>
        <dbReference type="ARBA" id="ARBA00022485"/>
    </source>
</evidence>
<keyword evidence="4" id="KW-0677">Repeat</keyword>
<gene>
    <name evidence="8" type="ORF">ISU02_09730</name>
</gene>
<evidence type="ECO:0000256" key="6">
    <source>
        <dbReference type="ARBA" id="ARBA00023014"/>
    </source>
</evidence>
<evidence type="ECO:0000256" key="3">
    <source>
        <dbReference type="ARBA" id="ARBA00022723"/>
    </source>
</evidence>
<dbReference type="InterPro" id="IPR011898">
    <property type="entry name" value="PorD_KorD"/>
</dbReference>
<evidence type="ECO:0000313" key="8">
    <source>
        <dbReference type="EMBL" id="MBF4693401.1"/>
    </source>
</evidence>
<dbReference type="PROSITE" id="PS51379">
    <property type="entry name" value="4FE4S_FER_2"/>
    <property type="match status" value="2"/>
</dbReference>
<organism evidence="8 9">
    <name type="scientific">Fusibacter ferrireducens</name>
    <dbReference type="NCBI Taxonomy" id="2785058"/>
    <lineage>
        <taxon>Bacteria</taxon>
        <taxon>Bacillati</taxon>
        <taxon>Bacillota</taxon>
        <taxon>Clostridia</taxon>
        <taxon>Eubacteriales</taxon>
        <taxon>Eubacteriales Family XII. Incertae Sedis</taxon>
        <taxon>Fusibacter</taxon>
    </lineage>
</organism>
<protein>
    <submittedName>
        <fullName evidence="8">4Fe-4S binding protein</fullName>
    </submittedName>
</protein>
<dbReference type="RefSeq" id="WP_194701634.1">
    <property type="nucleotide sequence ID" value="NZ_JADKNH010000005.1"/>
</dbReference>
<sequence length="102" mass="11299">MKNKAGQLITPEISWKEITPGGTVYEGGSAHHFKTGDWRTMVPTYKPENCKQCLLCAPVCPDSSIPVQDGKRLDFDFDHCKGCGICFKVCPFGAIDFAKEEK</sequence>
<keyword evidence="2" id="KW-0004">4Fe-4S</keyword>
<dbReference type="PANTHER" id="PTHR43724:SF1">
    <property type="entry name" value="PYRUVATE SYNTHASE SUBUNIT PORD"/>
    <property type="match status" value="1"/>
</dbReference>
<dbReference type="SUPFAM" id="SSF54862">
    <property type="entry name" value="4Fe-4S ferredoxins"/>
    <property type="match status" value="1"/>
</dbReference>
<evidence type="ECO:0000256" key="4">
    <source>
        <dbReference type="ARBA" id="ARBA00022737"/>
    </source>
</evidence>
<keyword evidence="6" id="KW-0411">Iron-sulfur</keyword>
<proteinExistence type="predicted"/>
<keyword evidence="3" id="KW-0479">Metal-binding</keyword>
<name>A0ABR9ZSG3_9FIRM</name>
<dbReference type="Gene3D" id="3.30.70.20">
    <property type="match status" value="1"/>
</dbReference>
<evidence type="ECO:0000256" key="1">
    <source>
        <dbReference type="ARBA" id="ARBA00001966"/>
    </source>
</evidence>
<comment type="cofactor">
    <cofactor evidence="1">
        <name>[4Fe-4S] cluster</name>
        <dbReference type="ChEBI" id="CHEBI:49883"/>
    </cofactor>
</comment>
<evidence type="ECO:0000313" key="9">
    <source>
        <dbReference type="Proteomes" id="UP000614200"/>
    </source>
</evidence>
<feature type="domain" description="4Fe-4S ferredoxin-type" evidence="7">
    <location>
        <begin position="41"/>
        <end position="70"/>
    </location>
</feature>
<comment type="caution">
    <text evidence="8">The sequence shown here is derived from an EMBL/GenBank/DDBJ whole genome shotgun (WGS) entry which is preliminary data.</text>
</comment>
<evidence type="ECO:0000256" key="5">
    <source>
        <dbReference type="ARBA" id="ARBA00023004"/>
    </source>
</evidence>
<keyword evidence="5" id="KW-0408">Iron</keyword>